<dbReference type="RefSeq" id="WP_115979105.1">
    <property type="nucleotide sequence ID" value="NZ_CAJXNW010000005.1"/>
</dbReference>
<dbReference type="EC" id="4.2.1.-" evidence="1"/>
<dbReference type="GO" id="GO:0019685">
    <property type="term" value="P:photosynthesis, dark reaction"/>
    <property type="evidence" value="ECO:0007669"/>
    <property type="project" value="InterPro"/>
</dbReference>
<evidence type="ECO:0000313" key="3">
    <source>
        <dbReference type="EMBL" id="REC57849.1"/>
    </source>
</evidence>
<gene>
    <name evidence="3" type="primary">bchF</name>
    <name evidence="3" type="ORF">DRV84_06680</name>
</gene>
<dbReference type="EMBL" id="QOHR01000005">
    <property type="protein sequence ID" value="REC57849.1"/>
    <property type="molecule type" value="Genomic_DNA"/>
</dbReference>
<dbReference type="InterPro" id="IPR009905">
    <property type="entry name" value="BCHF"/>
</dbReference>
<keyword evidence="4" id="KW-1185">Reference proteome</keyword>
<keyword evidence="2" id="KW-1133">Transmembrane helix</keyword>
<comment type="caution">
    <text evidence="3">The sequence shown here is derived from an EMBL/GenBank/DDBJ whole genome shotgun (WGS) entry which is preliminary data.</text>
</comment>
<name>A0A3D9BWH2_9RHOB</name>
<proteinExistence type="predicted"/>
<keyword evidence="2" id="KW-0472">Membrane</keyword>
<accession>A0A3D9BWH2</accession>
<dbReference type="Proteomes" id="UP000257131">
    <property type="component" value="Unassembled WGS sequence"/>
</dbReference>
<feature type="transmembrane region" description="Helical" evidence="2">
    <location>
        <begin position="58"/>
        <end position="78"/>
    </location>
</feature>
<dbReference type="OrthoDB" id="8562352at2"/>
<feature type="transmembrane region" description="Helical" evidence="2">
    <location>
        <begin position="25"/>
        <end position="52"/>
    </location>
</feature>
<sequence length="168" mass="18485">MGDHHPRTAATLYTPEQRKRRDESVWTLVQGLLAPAQFLVFLVSLALVVRFLVTGEGYAAATWSIVIKTGVLYSIMITGAIWEKVVFGQYLFAPAFFWEDVVSFGVIALHTWYLYALWTGAYGASAEMAIALAAYLAYVVNAGQFLWKLRMARLAAEAADAAAAREAA</sequence>
<feature type="transmembrane region" description="Helical" evidence="2">
    <location>
        <begin position="121"/>
        <end position="141"/>
    </location>
</feature>
<evidence type="ECO:0000256" key="1">
    <source>
        <dbReference type="NCBIfam" id="TIGR02020"/>
    </source>
</evidence>
<dbReference type="NCBIfam" id="TIGR02020">
    <property type="entry name" value="BchF"/>
    <property type="match status" value="1"/>
</dbReference>
<dbReference type="Pfam" id="PF07284">
    <property type="entry name" value="BCHF"/>
    <property type="match status" value="1"/>
</dbReference>
<dbReference type="AlphaFoldDB" id="A0A3D9BWH2"/>
<protein>
    <recommendedName>
        <fullName evidence="1">2-vinyl bacteriochlorophyllide hydratase</fullName>
        <ecNumber evidence="1">4.2.1.-</ecNumber>
    </recommendedName>
</protein>
<reference evidence="3 4" key="1">
    <citation type="journal article" date="2017" name="Int. J. Syst. Evol. Microbiol.">
        <title>Rhodosalinus sediminis gen. nov., sp. nov., isolated from marine saltern.</title>
        <authorList>
            <person name="Guo L.Y."/>
            <person name="Ling S.K."/>
            <person name="Li C.M."/>
            <person name="Chen G.J."/>
            <person name="Du Z.J."/>
        </authorList>
    </citation>
    <scope>NUCLEOTIDE SEQUENCE [LARGE SCALE GENOMIC DNA]</scope>
    <source>
        <strain evidence="3 4">WDN1C137</strain>
    </source>
</reference>
<feature type="transmembrane region" description="Helical" evidence="2">
    <location>
        <begin position="90"/>
        <end position="115"/>
    </location>
</feature>
<keyword evidence="2" id="KW-0812">Transmembrane</keyword>
<organism evidence="3 4">
    <name type="scientific">Rhodosalinus sediminis</name>
    <dbReference type="NCBI Taxonomy" id="1940533"/>
    <lineage>
        <taxon>Bacteria</taxon>
        <taxon>Pseudomonadati</taxon>
        <taxon>Pseudomonadota</taxon>
        <taxon>Alphaproteobacteria</taxon>
        <taxon>Rhodobacterales</taxon>
        <taxon>Paracoccaceae</taxon>
        <taxon>Rhodosalinus</taxon>
    </lineage>
</organism>
<dbReference type="GO" id="GO:0016836">
    <property type="term" value="F:hydro-lyase activity"/>
    <property type="evidence" value="ECO:0007669"/>
    <property type="project" value="InterPro"/>
</dbReference>
<dbReference type="GO" id="GO:0030494">
    <property type="term" value="P:bacteriochlorophyll biosynthetic process"/>
    <property type="evidence" value="ECO:0007669"/>
    <property type="project" value="UniProtKB-UniRule"/>
</dbReference>
<evidence type="ECO:0000313" key="4">
    <source>
        <dbReference type="Proteomes" id="UP000257131"/>
    </source>
</evidence>
<evidence type="ECO:0000256" key="2">
    <source>
        <dbReference type="SAM" id="Phobius"/>
    </source>
</evidence>